<keyword evidence="1 2" id="KW-0418">Kinase</keyword>
<gene>
    <name evidence="1" type="primary">anmK</name>
    <name evidence="2" type="ORF">CWE25_05615</name>
</gene>
<dbReference type="RefSeq" id="WP_110573751.1">
    <property type="nucleotide sequence ID" value="NZ_PIPV01000003.1"/>
</dbReference>
<dbReference type="GO" id="GO:0097175">
    <property type="term" value="P:1,6-anhydro-N-acetyl-beta-muramic acid catabolic process"/>
    <property type="evidence" value="ECO:0007669"/>
    <property type="project" value="UniProtKB-UniRule"/>
</dbReference>
<dbReference type="UniPathway" id="UPA00544"/>
<keyword evidence="1" id="KW-0547">Nucleotide-binding</keyword>
<accession>A0A432Y853</accession>
<proteinExistence type="inferred from homology"/>
<evidence type="ECO:0000313" key="2">
    <source>
        <dbReference type="EMBL" id="RUO57149.1"/>
    </source>
</evidence>
<comment type="caution">
    <text evidence="2">The sequence shown here is derived from an EMBL/GenBank/DDBJ whole genome shotgun (WGS) entry which is preliminary data.</text>
</comment>
<keyword evidence="1" id="KW-0067">ATP-binding</keyword>
<dbReference type="Proteomes" id="UP000287330">
    <property type="component" value="Unassembled WGS sequence"/>
</dbReference>
<dbReference type="NCBIfam" id="NF007139">
    <property type="entry name" value="PRK09585.1-3"/>
    <property type="match status" value="1"/>
</dbReference>
<dbReference type="HAMAP" id="MF_01270">
    <property type="entry name" value="AnhMurNAc_kinase"/>
    <property type="match status" value="1"/>
</dbReference>
<comment type="function">
    <text evidence="1">Catalyzes the specific phosphorylation of 1,6-anhydro-N-acetylmuramic acid (anhMurNAc) with the simultaneous cleavage of the 1,6-anhydro ring, generating MurNAc-6-P. Is required for the utilization of anhMurNAc either imported from the medium or derived from its own cell wall murein, and thus plays a role in cell wall recycling.</text>
</comment>
<evidence type="ECO:0000313" key="3">
    <source>
        <dbReference type="Proteomes" id="UP000287330"/>
    </source>
</evidence>
<keyword evidence="1" id="KW-0119">Carbohydrate metabolism</keyword>
<dbReference type="InterPro" id="IPR005338">
    <property type="entry name" value="Anhydro_N_Ac-Mur_kinase"/>
</dbReference>
<organism evidence="2 3">
    <name type="scientific">Idiomarina fontislapidosi</name>
    <dbReference type="NCBI Taxonomy" id="263723"/>
    <lineage>
        <taxon>Bacteria</taxon>
        <taxon>Pseudomonadati</taxon>
        <taxon>Pseudomonadota</taxon>
        <taxon>Gammaproteobacteria</taxon>
        <taxon>Alteromonadales</taxon>
        <taxon>Idiomarinaceae</taxon>
        <taxon>Idiomarina</taxon>
    </lineage>
</organism>
<comment type="similarity">
    <text evidence="1">Belongs to the anhydro-N-acetylmuramic acid kinase family.</text>
</comment>
<name>A0A432Y853_9GAMM</name>
<dbReference type="GO" id="GO:0006040">
    <property type="term" value="P:amino sugar metabolic process"/>
    <property type="evidence" value="ECO:0007669"/>
    <property type="project" value="InterPro"/>
</dbReference>
<feature type="binding site" evidence="1">
    <location>
        <begin position="10"/>
        <end position="17"/>
    </location>
    <ligand>
        <name>ATP</name>
        <dbReference type="ChEBI" id="CHEBI:30616"/>
    </ligand>
</feature>
<dbReference type="InterPro" id="IPR043129">
    <property type="entry name" value="ATPase_NBD"/>
</dbReference>
<protein>
    <recommendedName>
        <fullName evidence="1">Anhydro-N-acetylmuramic acid kinase</fullName>
        <ecNumber evidence="1">2.7.1.170</ecNumber>
    </recommendedName>
    <alternativeName>
        <fullName evidence="1">AnhMurNAc kinase</fullName>
    </alternativeName>
</protein>
<comment type="catalytic activity">
    <reaction evidence="1">
        <text>1,6-anhydro-N-acetyl-beta-muramate + ATP + H2O = N-acetyl-D-muramate 6-phosphate + ADP + H(+)</text>
        <dbReference type="Rhea" id="RHEA:24952"/>
        <dbReference type="ChEBI" id="CHEBI:15377"/>
        <dbReference type="ChEBI" id="CHEBI:15378"/>
        <dbReference type="ChEBI" id="CHEBI:30616"/>
        <dbReference type="ChEBI" id="CHEBI:58690"/>
        <dbReference type="ChEBI" id="CHEBI:58722"/>
        <dbReference type="ChEBI" id="CHEBI:456216"/>
        <dbReference type="EC" id="2.7.1.170"/>
    </reaction>
</comment>
<dbReference type="UniPathway" id="UPA00343"/>
<keyword evidence="3" id="KW-1185">Reference proteome</keyword>
<dbReference type="EC" id="2.7.1.170" evidence="1"/>
<reference evidence="3" key="1">
    <citation type="journal article" date="2018" name="Front. Microbiol.">
        <title>Genome-Based Analysis Reveals the Taxonomy and Diversity of the Family Idiomarinaceae.</title>
        <authorList>
            <person name="Liu Y."/>
            <person name="Lai Q."/>
            <person name="Shao Z."/>
        </authorList>
    </citation>
    <scope>NUCLEOTIDE SEQUENCE [LARGE SCALE GENOMIC DNA]</scope>
    <source>
        <strain evidence="3">F23</strain>
    </source>
</reference>
<evidence type="ECO:0000256" key="1">
    <source>
        <dbReference type="HAMAP-Rule" id="MF_01270"/>
    </source>
</evidence>
<keyword evidence="1" id="KW-0808">Transferase</keyword>
<dbReference type="EMBL" id="PIPV01000003">
    <property type="protein sequence ID" value="RUO57149.1"/>
    <property type="molecule type" value="Genomic_DNA"/>
</dbReference>
<dbReference type="Pfam" id="PF03702">
    <property type="entry name" value="AnmK"/>
    <property type="match status" value="1"/>
</dbReference>
<dbReference type="SUPFAM" id="SSF53067">
    <property type="entry name" value="Actin-like ATPase domain"/>
    <property type="match status" value="1"/>
</dbReference>
<sequence length="369" mass="40288">MSLYVGLMSGTSMDAIDAVLCDIEPNRIDFMGAHSVAIPALLKDKLERACTPDLSVTHYHQLGREYAELCAQAIHQLLKQTRIPVSQVEAVASHGQTLWHAPPKNKGETGFSIQLNDADWLAVKTELPVIFDFRARDLALGGQGAPLVPAFHQFIFGNASTDPIAVLNLGGIANISFLGSSAKQAIGFDTGPANTLLDQWIARHKSERFDHNGVWAQQGALDTALLNALLNDPYFSHPPPKSSGREYFNLTWLEQFIGERYRPVDVQRTLVELTAKSVAQSLNELPETPTKLVVCGGGAFNRFLLERIQHCLSDPIPVVDSSKFGVDPQHVEAMAFAWLGWCFDNKKPANLPSVTGASQLAILGKRVSA</sequence>
<dbReference type="GO" id="GO:0016301">
    <property type="term" value="F:kinase activity"/>
    <property type="evidence" value="ECO:0007669"/>
    <property type="project" value="UniProtKB-KW"/>
</dbReference>
<dbReference type="GO" id="GO:0005524">
    <property type="term" value="F:ATP binding"/>
    <property type="evidence" value="ECO:0007669"/>
    <property type="project" value="UniProtKB-UniRule"/>
</dbReference>
<comment type="pathway">
    <text evidence="1">Amino-sugar metabolism; 1,6-anhydro-N-acetylmuramate degradation.</text>
</comment>
<dbReference type="GO" id="GO:0009254">
    <property type="term" value="P:peptidoglycan turnover"/>
    <property type="evidence" value="ECO:0007669"/>
    <property type="project" value="UniProtKB-UniRule"/>
</dbReference>
<dbReference type="AlphaFoldDB" id="A0A432Y853"/>
<dbReference type="OrthoDB" id="9763949at2"/>
<comment type="pathway">
    <text evidence="1">Cell wall biogenesis; peptidoglycan recycling.</text>
</comment>
<dbReference type="PANTHER" id="PTHR30605">
    <property type="entry name" value="ANHYDRO-N-ACETYLMURAMIC ACID KINASE"/>
    <property type="match status" value="1"/>
</dbReference>
<dbReference type="GO" id="GO:0016773">
    <property type="term" value="F:phosphotransferase activity, alcohol group as acceptor"/>
    <property type="evidence" value="ECO:0007669"/>
    <property type="project" value="UniProtKB-UniRule"/>
</dbReference>
<dbReference type="PANTHER" id="PTHR30605:SF0">
    <property type="entry name" value="ANHYDRO-N-ACETYLMURAMIC ACID KINASE"/>
    <property type="match status" value="1"/>
</dbReference>
<dbReference type="Gene3D" id="3.30.420.40">
    <property type="match status" value="2"/>
</dbReference>
<dbReference type="CDD" id="cd24050">
    <property type="entry name" value="ASKHA_NBD_ANMK"/>
    <property type="match status" value="1"/>
</dbReference>